<sequence>MSRKSANPQPGKATKLRKEGNELYAQAQFELAAIRFKKASSLDETDPLPLRSLSSAQFEAGKYSECVDTIKLALRLETDIEKIETLKVRRVKCLFYQRKWDRLAEQLRADGLESKAVEIAEASEQYLNSSNKLGWKEVIELPRTRPFGGVREYFSHGHDQPVGAYSEAELLKTKKNGAIDLSILYGGIGDGRHFVQQLNDLASYLNEKESQNLDDNGIDKLDFVLQDIKQHTIARVLMILRTLNDMATIQNAESQTEEGRLELEEMEAMASYIHTCELMPPWIYDRMRKLMKTLLADSKIVDGETTFGIPWLRVSEATASLVKRVFRLWLMDTKGVVKEYDAKKVYEVECLEEERFEDDYLDGDQVRLAELEQFRFTRVLYPPMGVLKEKEPELYVLLAQARGEAQLSRRKKLDLKRYVMENWRTNVTIIQEAESYSWSKGNRIGAMLARGLHPGMDTQEVWEAANKAYKKLYIERQRNAPKAGLIEIMQTWFSLAARALGKTGLEISVRLEVGEITQQMDNYLLTERRFDSIYLSNIPDYTGGHLSTTIYALPLLRQSNSGAYVQSNILFNTSFFPNGLSETISEYMCLPTHEIAKNLLGLSFQKRKEVMEKYARQDPRDPYSMWTCLTTPHRWEHQEKNPFILPNKTWFLRWLAQIFLKVIAPVNRDYFLEEFRTLLHIEQPTTLYTFLRLCIYLINVRGIPSHWISVFLDQIIRTGKLPAAVFAPDSAPLSRHKAIDPYWGNDHEVELHQYQIFDVRPCMPELLCLVTIFLNVLPVSLLTTRLLPSVSSLRRCTLEAETYAPILGPWMQVLGLVLLNPRYVHWAQLYREEWLRDQLVNGKQKQAGDVVAENIILISNFKWTHVKTVVGFAGVPHRGGVAEWIMAIEDWERVKREGWKLGMIRTDCWKFMGNEHSCEEVKVEKMFKDDI</sequence>
<name>A0A3N4HUC9_ASCIM</name>
<dbReference type="EMBL" id="ML119726">
    <property type="protein sequence ID" value="RPA77432.1"/>
    <property type="molecule type" value="Genomic_DNA"/>
</dbReference>
<feature type="domain" description="DUF4470" evidence="1">
    <location>
        <begin position="161"/>
        <end position="248"/>
    </location>
</feature>
<dbReference type="SUPFAM" id="SSF48452">
    <property type="entry name" value="TPR-like"/>
    <property type="match status" value="1"/>
</dbReference>
<accession>A0A3N4HUC9</accession>
<dbReference type="InterPro" id="IPR011990">
    <property type="entry name" value="TPR-like_helical_dom_sf"/>
</dbReference>
<dbReference type="Pfam" id="PF14737">
    <property type="entry name" value="DUF4470"/>
    <property type="match status" value="1"/>
</dbReference>
<proteinExistence type="predicted"/>
<keyword evidence="3" id="KW-1185">Reference proteome</keyword>
<evidence type="ECO:0000259" key="1">
    <source>
        <dbReference type="Pfam" id="PF14737"/>
    </source>
</evidence>
<organism evidence="2 3">
    <name type="scientific">Ascobolus immersus RN42</name>
    <dbReference type="NCBI Taxonomy" id="1160509"/>
    <lineage>
        <taxon>Eukaryota</taxon>
        <taxon>Fungi</taxon>
        <taxon>Dikarya</taxon>
        <taxon>Ascomycota</taxon>
        <taxon>Pezizomycotina</taxon>
        <taxon>Pezizomycetes</taxon>
        <taxon>Pezizales</taxon>
        <taxon>Ascobolaceae</taxon>
        <taxon>Ascobolus</taxon>
    </lineage>
</organism>
<dbReference type="OrthoDB" id="2423701at2759"/>
<protein>
    <recommendedName>
        <fullName evidence="1">DUF4470 domain-containing protein</fullName>
    </recommendedName>
</protein>
<evidence type="ECO:0000313" key="2">
    <source>
        <dbReference type="EMBL" id="RPA77432.1"/>
    </source>
</evidence>
<dbReference type="STRING" id="1160509.A0A3N4HUC9"/>
<evidence type="ECO:0000313" key="3">
    <source>
        <dbReference type="Proteomes" id="UP000275078"/>
    </source>
</evidence>
<dbReference type="Gene3D" id="1.25.40.10">
    <property type="entry name" value="Tetratricopeptide repeat domain"/>
    <property type="match status" value="1"/>
</dbReference>
<reference evidence="2 3" key="1">
    <citation type="journal article" date="2018" name="Nat. Ecol. Evol.">
        <title>Pezizomycetes genomes reveal the molecular basis of ectomycorrhizal truffle lifestyle.</title>
        <authorList>
            <person name="Murat C."/>
            <person name="Payen T."/>
            <person name="Noel B."/>
            <person name="Kuo A."/>
            <person name="Morin E."/>
            <person name="Chen J."/>
            <person name="Kohler A."/>
            <person name="Krizsan K."/>
            <person name="Balestrini R."/>
            <person name="Da Silva C."/>
            <person name="Montanini B."/>
            <person name="Hainaut M."/>
            <person name="Levati E."/>
            <person name="Barry K.W."/>
            <person name="Belfiori B."/>
            <person name="Cichocki N."/>
            <person name="Clum A."/>
            <person name="Dockter R.B."/>
            <person name="Fauchery L."/>
            <person name="Guy J."/>
            <person name="Iotti M."/>
            <person name="Le Tacon F."/>
            <person name="Lindquist E.A."/>
            <person name="Lipzen A."/>
            <person name="Malagnac F."/>
            <person name="Mello A."/>
            <person name="Molinier V."/>
            <person name="Miyauchi S."/>
            <person name="Poulain J."/>
            <person name="Riccioni C."/>
            <person name="Rubini A."/>
            <person name="Sitrit Y."/>
            <person name="Splivallo R."/>
            <person name="Traeger S."/>
            <person name="Wang M."/>
            <person name="Zifcakova L."/>
            <person name="Wipf D."/>
            <person name="Zambonelli A."/>
            <person name="Paolocci F."/>
            <person name="Nowrousian M."/>
            <person name="Ottonello S."/>
            <person name="Baldrian P."/>
            <person name="Spatafora J.W."/>
            <person name="Henrissat B."/>
            <person name="Nagy L.G."/>
            <person name="Aury J.M."/>
            <person name="Wincker P."/>
            <person name="Grigoriev I.V."/>
            <person name="Bonfante P."/>
            <person name="Martin F.M."/>
        </authorList>
    </citation>
    <scope>NUCLEOTIDE SEQUENCE [LARGE SCALE GENOMIC DNA]</scope>
    <source>
        <strain evidence="2 3">RN42</strain>
    </source>
</reference>
<dbReference type="AlphaFoldDB" id="A0A3N4HUC9"/>
<gene>
    <name evidence="2" type="ORF">BJ508DRAFT_330154</name>
</gene>
<dbReference type="Proteomes" id="UP000275078">
    <property type="component" value="Unassembled WGS sequence"/>
</dbReference>
<dbReference type="InterPro" id="IPR027974">
    <property type="entry name" value="DUF4470"/>
</dbReference>